<name>A0A6A4SL45_SCOMX</name>
<comment type="caution">
    <text evidence="1">The sequence shown here is derived from an EMBL/GenBank/DDBJ whole genome shotgun (WGS) entry which is preliminary data.</text>
</comment>
<accession>A0A6A4SL45</accession>
<dbReference type="Proteomes" id="UP000438429">
    <property type="component" value="Unassembled WGS sequence"/>
</dbReference>
<organism evidence="1 2">
    <name type="scientific">Scophthalmus maximus</name>
    <name type="common">Turbot</name>
    <name type="synonym">Psetta maxima</name>
    <dbReference type="NCBI Taxonomy" id="52904"/>
    <lineage>
        <taxon>Eukaryota</taxon>
        <taxon>Metazoa</taxon>
        <taxon>Chordata</taxon>
        <taxon>Craniata</taxon>
        <taxon>Vertebrata</taxon>
        <taxon>Euteleostomi</taxon>
        <taxon>Actinopterygii</taxon>
        <taxon>Neopterygii</taxon>
        <taxon>Teleostei</taxon>
        <taxon>Neoteleostei</taxon>
        <taxon>Acanthomorphata</taxon>
        <taxon>Carangaria</taxon>
        <taxon>Pleuronectiformes</taxon>
        <taxon>Pleuronectoidei</taxon>
        <taxon>Scophthalmidae</taxon>
        <taxon>Scophthalmus</taxon>
    </lineage>
</organism>
<reference evidence="1 2" key="1">
    <citation type="submission" date="2019-06" db="EMBL/GenBank/DDBJ databases">
        <title>Draft genomes of female and male turbot (Scophthalmus maximus).</title>
        <authorList>
            <person name="Xu H."/>
            <person name="Xu X.-W."/>
            <person name="Shao C."/>
            <person name="Chen S."/>
        </authorList>
    </citation>
    <scope>NUCLEOTIDE SEQUENCE [LARGE SCALE GENOMIC DNA]</scope>
    <source>
        <strain evidence="1">Ysfricsl-2016a</strain>
        <tissue evidence="1">Blood</tissue>
    </source>
</reference>
<sequence>MLLTGPSRRNEHARIGLAAPLFAGTTGICVVNTGRGPFKRDLKESAHRRHANVSVERASSAFASTGWRSCSL</sequence>
<gene>
    <name evidence="1" type="ORF">F2P81_012581</name>
</gene>
<evidence type="ECO:0000313" key="1">
    <source>
        <dbReference type="EMBL" id="KAF0034823.1"/>
    </source>
</evidence>
<dbReference type="AlphaFoldDB" id="A0A6A4SL45"/>
<dbReference type="EMBL" id="VEVO01000011">
    <property type="protein sequence ID" value="KAF0034823.1"/>
    <property type="molecule type" value="Genomic_DNA"/>
</dbReference>
<protein>
    <submittedName>
        <fullName evidence="1">Uncharacterized protein</fullName>
    </submittedName>
</protein>
<proteinExistence type="predicted"/>
<evidence type="ECO:0000313" key="2">
    <source>
        <dbReference type="Proteomes" id="UP000438429"/>
    </source>
</evidence>